<proteinExistence type="inferred from homology"/>
<feature type="domain" description="PPIase FKBP-type" evidence="9">
    <location>
        <begin position="77"/>
        <end position="166"/>
    </location>
</feature>
<evidence type="ECO:0000313" key="11">
    <source>
        <dbReference type="Proteomes" id="UP000677016"/>
    </source>
</evidence>
<name>A0A941HYW4_9MICO</name>
<evidence type="ECO:0000256" key="6">
    <source>
        <dbReference type="RuleBase" id="RU003915"/>
    </source>
</evidence>
<dbReference type="Pfam" id="PF00254">
    <property type="entry name" value="FKBP_C"/>
    <property type="match status" value="2"/>
</dbReference>
<keyword evidence="11" id="KW-1185">Reference proteome</keyword>
<dbReference type="InterPro" id="IPR001179">
    <property type="entry name" value="PPIase_FKBP_dom"/>
</dbReference>
<dbReference type="RefSeq" id="WP_211601447.1">
    <property type="nucleotide sequence ID" value="NZ_JAGSNF010000003.1"/>
</dbReference>
<comment type="similarity">
    <text evidence="2 6">Belongs to the FKBP-type PPIase family.</text>
</comment>
<dbReference type="SUPFAM" id="SSF54534">
    <property type="entry name" value="FKBP-like"/>
    <property type="match status" value="2"/>
</dbReference>
<dbReference type="EC" id="5.2.1.8" evidence="6"/>
<feature type="chain" id="PRO_5038941906" description="Peptidyl-prolyl cis-trans isomerase" evidence="8">
    <location>
        <begin position="25"/>
        <end position="315"/>
    </location>
</feature>
<dbReference type="Gene3D" id="3.10.50.40">
    <property type="match status" value="2"/>
</dbReference>
<evidence type="ECO:0000313" key="10">
    <source>
        <dbReference type="EMBL" id="MBR7742297.1"/>
    </source>
</evidence>
<reference evidence="10" key="1">
    <citation type="submission" date="2021-04" db="EMBL/GenBank/DDBJ databases">
        <title>Phycicoccus avicenniae sp. nov., a novel endophytic actinomycetes isolated from branch of Avicennia mariana.</title>
        <authorList>
            <person name="Tuo L."/>
        </authorList>
    </citation>
    <scope>NUCLEOTIDE SEQUENCE</scope>
    <source>
        <strain evidence="10">BSK3Z-2</strain>
    </source>
</reference>
<dbReference type="PANTHER" id="PTHR43811">
    <property type="entry name" value="FKBP-TYPE PEPTIDYL-PROLYL CIS-TRANS ISOMERASE FKPA"/>
    <property type="match status" value="1"/>
</dbReference>
<keyword evidence="3 5" id="KW-0697">Rotamase</keyword>
<evidence type="ECO:0000256" key="1">
    <source>
        <dbReference type="ARBA" id="ARBA00000971"/>
    </source>
</evidence>
<dbReference type="AlphaFoldDB" id="A0A941HYW4"/>
<comment type="caution">
    <text evidence="10">The sequence shown here is derived from an EMBL/GenBank/DDBJ whole genome shotgun (WGS) entry which is preliminary data.</text>
</comment>
<feature type="domain" description="PPIase FKBP-type" evidence="9">
    <location>
        <begin position="224"/>
        <end position="315"/>
    </location>
</feature>
<sequence length="315" mass="32500">MPSRLTTTLTAAAAAGALVLAGCAEETASEPASSLTGVEVTGDAGAEPTVEVDAPLELSRTESSVVSEGDGDEIAESDLVTVQAVIVNGTTGETLTSTWENDPVGLDLSAQDLFPAFKTQIPGKTVGSRLVIGSTPADAYGETGNEQLGVGAEDPVLFVVDLVAAPDVLESAQGEEVQPEEDLPEVQWQEDAPAEITIPDGVDAPEETVTQQLVRGEGPEVEEGQTIKVTYTGVLYKNGEVFDSSFNNPAASSVDFPIGVGQVIKGWDDGLVGQPVGSRVLLVVPPADGYGEQGRGEQITGSDTLVFVVDILAAY</sequence>
<evidence type="ECO:0000256" key="8">
    <source>
        <dbReference type="SAM" id="SignalP"/>
    </source>
</evidence>
<protein>
    <recommendedName>
        <fullName evidence="6">Peptidyl-prolyl cis-trans isomerase</fullName>
        <ecNumber evidence="6">5.2.1.8</ecNumber>
    </recommendedName>
</protein>
<keyword evidence="4 5" id="KW-0413">Isomerase</keyword>
<dbReference type="InterPro" id="IPR046357">
    <property type="entry name" value="PPIase_dom_sf"/>
</dbReference>
<dbReference type="Proteomes" id="UP000677016">
    <property type="component" value="Unassembled WGS sequence"/>
</dbReference>
<evidence type="ECO:0000256" key="5">
    <source>
        <dbReference type="PROSITE-ProRule" id="PRU00277"/>
    </source>
</evidence>
<dbReference type="PROSITE" id="PS50059">
    <property type="entry name" value="FKBP_PPIASE"/>
    <property type="match status" value="2"/>
</dbReference>
<accession>A0A941HYW4</accession>
<gene>
    <name evidence="10" type="ORF">KC207_03190</name>
</gene>
<dbReference type="PROSITE" id="PS51257">
    <property type="entry name" value="PROKAR_LIPOPROTEIN"/>
    <property type="match status" value="1"/>
</dbReference>
<dbReference type="GO" id="GO:0003755">
    <property type="term" value="F:peptidyl-prolyl cis-trans isomerase activity"/>
    <property type="evidence" value="ECO:0007669"/>
    <property type="project" value="UniProtKB-UniRule"/>
</dbReference>
<keyword evidence="8" id="KW-0732">Signal</keyword>
<organism evidence="10 11">
    <name type="scientific">Phycicoccus avicenniae</name>
    <dbReference type="NCBI Taxonomy" id="2828860"/>
    <lineage>
        <taxon>Bacteria</taxon>
        <taxon>Bacillati</taxon>
        <taxon>Actinomycetota</taxon>
        <taxon>Actinomycetes</taxon>
        <taxon>Micrococcales</taxon>
        <taxon>Intrasporangiaceae</taxon>
        <taxon>Phycicoccus</taxon>
    </lineage>
</organism>
<evidence type="ECO:0000256" key="2">
    <source>
        <dbReference type="ARBA" id="ARBA00006577"/>
    </source>
</evidence>
<evidence type="ECO:0000256" key="4">
    <source>
        <dbReference type="ARBA" id="ARBA00023235"/>
    </source>
</evidence>
<comment type="catalytic activity">
    <reaction evidence="1 5 6">
        <text>[protein]-peptidylproline (omega=180) = [protein]-peptidylproline (omega=0)</text>
        <dbReference type="Rhea" id="RHEA:16237"/>
        <dbReference type="Rhea" id="RHEA-COMP:10747"/>
        <dbReference type="Rhea" id="RHEA-COMP:10748"/>
        <dbReference type="ChEBI" id="CHEBI:83833"/>
        <dbReference type="ChEBI" id="CHEBI:83834"/>
        <dbReference type="EC" id="5.2.1.8"/>
    </reaction>
</comment>
<evidence type="ECO:0000259" key="9">
    <source>
        <dbReference type="PROSITE" id="PS50059"/>
    </source>
</evidence>
<feature type="region of interest" description="Disordered" evidence="7">
    <location>
        <begin position="47"/>
        <end position="70"/>
    </location>
</feature>
<dbReference type="PANTHER" id="PTHR43811:SF19">
    <property type="entry name" value="39 KDA FK506-BINDING NUCLEAR PROTEIN"/>
    <property type="match status" value="1"/>
</dbReference>
<evidence type="ECO:0000256" key="7">
    <source>
        <dbReference type="SAM" id="MobiDB-lite"/>
    </source>
</evidence>
<evidence type="ECO:0000256" key="3">
    <source>
        <dbReference type="ARBA" id="ARBA00023110"/>
    </source>
</evidence>
<dbReference type="EMBL" id="JAGSNF010000003">
    <property type="protein sequence ID" value="MBR7742297.1"/>
    <property type="molecule type" value="Genomic_DNA"/>
</dbReference>
<feature type="signal peptide" evidence="8">
    <location>
        <begin position="1"/>
        <end position="24"/>
    </location>
</feature>